<dbReference type="InterPro" id="IPR006439">
    <property type="entry name" value="HAD-SF_hydro_IA"/>
</dbReference>
<protein>
    <submittedName>
        <fullName evidence="1">CLUMA_CG018978, isoform A</fullName>
    </submittedName>
</protein>
<dbReference type="PANTHER" id="PTHR18901">
    <property type="entry name" value="2-DEOXYGLUCOSE-6-PHOSPHATE PHOSPHATASE 2"/>
    <property type="match status" value="1"/>
</dbReference>
<dbReference type="FunFam" id="3.40.50.1000:FF:000055">
    <property type="entry name" value="Haloacid dehalogenase-like hydrolase family protein"/>
    <property type="match status" value="2"/>
</dbReference>
<dbReference type="Pfam" id="PF00702">
    <property type="entry name" value="Hydrolase"/>
    <property type="match status" value="1"/>
</dbReference>
<dbReference type="SUPFAM" id="SSF56784">
    <property type="entry name" value="HAD-like"/>
    <property type="match status" value="2"/>
</dbReference>
<dbReference type="GO" id="GO:0016791">
    <property type="term" value="F:phosphatase activity"/>
    <property type="evidence" value="ECO:0007669"/>
    <property type="project" value="TreeGrafter"/>
</dbReference>
<accession>A0A1J1J2K4</accession>
<dbReference type="STRING" id="568069.A0A1J1J2K4"/>
<dbReference type="AlphaFoldDB" id="A0A1J1J2K4"/>
<dbReference type="OrthoDB" id="40579at2759"/>
<dbReference type="NCBIfam" id="TIGR01509">
    <property type="entry name" value="HAD-SF-IA-v3"/>
    <property type="match status" value="2"/>
</dbReference>
<dbReference type="Pfam" id="PF13419">
    <property type="entry name" value="HAD_2"/>
    <property type="match status" value="1"/>
</dbReference>
<organism evidence="1 2">
    <name type="scientific">Clunio marinus</name>
    <dbReference type="NCBI Taxonomy" id="568069"/>
    <lineage>
        <taxon>Eukaryota</taxon>
        <taxon>Metazoa</taxon>
        <taxon>Ecdysozoa</taxon>
        <taxon>Arthropoda</taxon>
        <taxon>Hexapoda</taxon>
        <taxon>Insecta</taxon>
        <taxon>Pterygota</taxon>
        <taxon>Neoptera</taxon>
        <taxon>Endopterygota</taxon>
        <taxon>Diptera</taxon>
        <taxon>Nematocera</taxon>
        <taxon>Chironomoidea</taxon>
        <taxon>Chironomidae</taxon>
        <taxon>Clunio</taxon>
    </lineage>
</organism>
<dbReference type="SFLD" id="SFLDG01129">
    <property type="entry name" value="C1.5:_HAD__Beta-PGM__Phosphata"/>
    <property type="match status" value="2"/>
</dbReference>
<gene>
    <name evidence="1" type="ORF">CLUMA_CG018978</name>
</gene>
<dbReference type="Gene3D" id="1.10.150.240">
    <property type="entry name" value="Putative phosphatase, domain 2"/>
    <property type="match status" value="2"/>
</dbReference>
<dbReference type="PANTHER" id="PTHR18901:SF38">
    <property type="entry name" value="PSEUDOURIDINE-5'-PHOSPHATASE"/>
    <property type="match status" value="1"/>
</dbReference>
<name>A0A1J1J2K4_9DIPT</name>
<dbReference type="InterPro" id="IPR041492">
    <property type="entry name" value="HAD_2"/>
</dbReference>
<evidence type="ECO:0000313" key="2">
    <source>
        <dbReference type="Proteomes" id="UP000183832"/>
    </source>
</evidence>
<dbReference type="SFLD" id="SFLDG01135">
    <property type="entry name" value="C1.5.6:_HAD__Beta-PGM__Phospha"/>
    <property type="match status" value="2"/>
</dbReference>
<proteinExistence type="predicted"/>
<dbReference type="SFLD" id="SFLDS00003">
    <property type="entry name" value="Haloacid_Dehalogenase"/>
    <property type="match status" value="2"/>
</dbReference>
<dbReference type="InterPro" id="IPR036412">
    <property type="entry name" value="HAD-like_sf"/>
</dbReference>
<reference evidence="1 2" key="1">
    <citation type="submission" date="2015-04" db="EMBL/GenBank/DDBJ databases">
        <authorList>
            <person name="Syromyatnikov M.Y."/>
            <person name="Popov V.N."/>
        </authorList>
    </citation>
    <scope>NUCLEOTIDE SEQUENCE [LARGE SCALE GENOMIC DNA]</scope>
</reference>
<evidence type="ECO:0000313" key="1">
    <source>
        <dbReference type="EMBL" id="CRL06020.1"/>
    </source>
</evidence>
<dbReference type="EMBL" id="CVRI01000066">
    <property type="protein sequence ID" value="CRL06020.1"/>
    <property type="molecule type" value="Genomic_DNA"/>
</dbReference>
<dbReference type="Proteomes" id="UP000183832">
    <property type="component" value="Unassembled WGS sequence"/>
</dbReference>
<dbReference type="Gene3D" id="3.40.50.1000">
    <property type="entry name" value="HAD superfamily/HAD-like"/>
    <property type="match status" value="2"/>
</dbReference>
<dbReference type="InterPro" id="IPR023214">
    <property type="entry name" value="HAD_sf"/>
</dbReference>
<sequence>MKIPTTKAPIFKPVEYVIFDMDGLLLDTETIYEGCVEKILKTYNAKMSWDVRMKILGVTEGYMSRTIVEDLNLPCTVAEFGVELRKLLVESLEHVQLMPGAERLIRHFYTNNVPFCLGTSSSNETVKVKITHHQELFSLFHHKVMGSSDPEVKEGKPAPDIFLVAAKRFPENPAPEKCLVFEDSPNGCKAARAAGMQVVMVPDSHISDKQKEHATLVLKYVIFDMDGLLLDTETLTIIQKVLDKYKPGAVFTWNVKETILGLQNDDVAKKIVSHYNLPISWQKFTEVKEIYTNAFIEKARLMPGAERLIRHLHSKNVPFCLATSSSKASVELKTRQYKELFSLFHHKVMGPNEPEVKKGKPAPDIFLVAAKKFQAKPEECLVFEDSSSGCRGAKEAGMQVVMVPNSNCKRPMINEATLVIKSLKNFKPEQFCLPRFED</sequence>
<keyword evidence="2" id="KW-1185">Reference proteome</keyword>
<dbReference type="InterPro" id="IPR023198">
    <property type="entry name" value="PGP-like_dom2"/>
</dbReference>